<sequence>EKEDSDIEFIEVDPDEEEPERKTLFTDDFFQTHKDLREATQKFFDPSSPTNIANISQVVRMEMAKYAAAMFEW</sequence>
<gene>
    <name evidence="1" type="ORF">PENTCL1PPCAC_13176</name>
</gene>
<comment type="caution">
    <text evidence="1">The sequence shown here is derived from an EMBL/GenBank/DDBJ whole genome shotgun (WGS) entry which is preliminary data.</text>
</comment>
<proteinExistence type="predicted"/>
<keyword evidence="2" id="KW-1185">Reference proteome</keyword>
<feature type="non-terminal residue" evidence="1">
    <location>
        <position position="1"/>
    </location>
</feature>
<evidence type="ECO:0000313" key="2">
    <source>
        <dbReference type="Proteomes" id="UP001432027"/>
    </source>
</evidence>
<dbReference type="EMBL" id="BTSX01000003">
    <property type="protein sequence ID" value="GMS91001.1"/>
    <property type="molecule type" value="Genomic_DNA"/>
</dbReference>
<evidence type="ECO:0000313" key="1">
    <source>
        <dbReference type="EMBL" id="GMS91001.1"/>
    </source>
</evidence>
<dbReference type="AlphaFoldDB" id="A0AAV5T5Z4"/>
<organism evidence="1 2">
    <name type="scientific">Pristionchus entomophagus</name>
    <dbReference type="NCBI Taxonomy" id="358040"/>
    <lineage>
        <taxon>Eukaryota</taxon>
        <taxon>Metazoa</taxon>
        <taxon>Ecdysozoa</taxon>
        <taxon>Nematoda</taxon>
        <taxon>Chromadorea</taxon>
        <taxon>Rhabditida</taxon>
        <taxon>Rhabditina</taxon>
        <taxon>Diplogasteromorpha</taxon>
        <taxon>Diplogasteroidea</taxon>
        <taxon>Neodiplogasteridae</taxon>
        <taxon>Pristionchus</taxon>
    </lineage>
</organism>
<accession>A0AAV5T5Z4</accession>
<feature type="non-terminal residue" evidence="1">
    <location>
        <position position="73"/>
    </location>
</feature>
<reference evidence="1" key="1">
    <citation type="submission" date="2023-10" db="EMBL/GenBank/DDBJ databases">
        <title>Genome assembly of Pristionchus species.</title>
        <authorList>
            <person name="Yoshida K."/>
            <person name="Sommer R.J."/>
        </authorList>
    </citation>
    <scope>NUCLEOTIDE SEQUENCE</scope>
    <source>
        <strain evidence="1">RS0144</strain>
    </source>
</reference>
<name>A0AAV5T5Z4_9BILA</name>
<protein>
    <submittedName>
        <fullName evidence="1">Uncharacterized protein</fullName>
    </submittedName>
</protein>
<dbReference type="Proteomes" id="UP001432027">
    <property type="component" value="Unassembled WGS sequence"/>
</dbReference>